<feature type="binding site" evidence="6">
    <location>
        <begin position="94"/>
        <end position="97"/>
    </location>
    <ligand>
        <name>NADP(+)</name>
        <dbReference type="ChEBI" id="CHEBI:58349"/>
    </ligand>
</feature>
<dbReference type="InterPro" id="IPR028939">
    <property type="entry name" value="P5C_Rdtase_cat_N"/>
</dbReference>
<name>A0A1I3DQQ6_9SPHI</name>
<protein>
    <recommendedName>
        <fullName evidence="4 5">Pyrroline-5-carboxylate reductase</fullName>
        <shortName evidence="4">P5C reductase</shortName>
        <shortName evidence="4">P5CR</shortName>
        <ecNumber evidence="4 5">1.5.1.2</ecNumber>
    </recommendedName>
    <alternativeName>
        <fullName evidence="4">PCA reductase</fullName>
    </alternativeName>
</protein>
<evidence type="ECO:0000256" key="4">
    <source>
        <dbReference type="HAMAP-Rule" id="MF_01925"/>
    </source>
</evidence>
<dbReference type="Gene3D" id="3.40.50.720">
    <property type="entry name" value="NAD(P)-binding Rossmann-like Domain"/>
    <property type="match status" value="1"/>
</dbReference>
<keyword evidence="3 4" id="KW-0560">Oxidoreductase</keyword>
<comment type="catalytic activity">
    <reaction evidence="4">
        <text>L-proline + NAD(+) = (S)-1-pyrroline-5-carboxylate + NADH + 2 H(+)</text>
        <dbReference type="Rhea" id="RHEA:14105"/>
        <dbReference type="ChEBI" id="CHEBI:15378"/>
        <dbReference type="ChEBI" id="CHEBI:17388"/>
        <dbReference type="ChEBI" id="CHEBI:57540"/>
        <dbReference type="ChEBI" id="CHEBI:57945"/>
        <dbReference type="ChEBI" id="CHEBI:60039"/>
        <dbReference type="EC" id="1.5.1.2"/>
    </reaction>
</comment>
<dbReference type="EC" id="1.5.1.2" evidence="4 5"/>
<dbReference type="InterPro" id="IPR008927">
    <property type="entry name" value="6-PGluconate_DH-like_C_sf"/>
</dbReference>
<accession>A0A1I3DQQ6</accession>
<comment type="pathway">
    <text evidence="4">Amino-acid biosynthesis; L-proline biosynthesis; L-proline from L-glutamate 5-semialdehyde: step 1/1.</text>
</comment>
<dbReference type="InterPro" id="IPR036291">
    <property type="entry name" value="NAD(P)-bd_dom_sf"/>
</dbReference>
<gene>
    <name evidence="4" type="primary">proC</name>
    <name evidence="9" type="ORF">SAMN05444682_101587</name>
</gene>
<keyword evidence="4" id="KW-0028">Amino-acid biosynthesis</keyword>
<reference evidence="9 10" key="1">
    <citation type="submission" date="2016-10" db="EMBL/GenBank/DDBJ databases">
        <authorList>
            <person name="de Groot N.N."/>
        </authorList>
    </citation>
    <scope>NUCLEOTIDE SEQUENCE [LARGE SCALE GENOMIC DNA]</scope>
    <source>
        <strain evidence="9 10">RK1</strain>
    </source>
</reference>
<dbReference type="SUPFAM" id="SSF48179">
    <property type="entry name" value="6-phosphogluconate dehydrogenase C-terminal domain-like"/>
    <property type="match status" value="1"/>
</dbReference>
<dbReference type="GO" id="GO:0004735">
    <property type="term" value="F:pyrroline-5-carboxylate reductase activity"/>
    <property type="evidence" value="ECO:0007669"/>
    <property type="project" value="UniProtKB-UniRule"/>
</dbReference>
<proteinExistence type="inferred from homology"/>
<feature type="binding site" evidence="6">
    <location>
        <begin position="32"/>
        <end position="37"/>
    </location>
    <ligand>
        <name>NADP(+)</name>
        <dbReference type="ChEBI" id="CHEBI:58349"/>
    </ligand>
</feature>
<comment type="function">
    <text evidence="4">Catalyzes the reduction of 1-pyrroline-5-carboxylate (PCA) to L-proline.</text>
</comment>
<dbReference type="AlphaFoldDB" id="A0A1I3DQQ6"/>
<dbReference type="PANTHER" id="PTHR11645:SF0">
    <property type="entry name" value="PYRROLINE-5-CARBOXYLATE REDUCTASE 3"/>
    <property type="match status" value="1"/>
</dbReference>
<keyword evidence="4" id="KW-0641">Proline biosynthesis</keyword>
<comment type="subcellular location">
    <subcellularLocation>
        <location evidence="4">Cytoplasm</location>
    </subcellularLocation>
</comment>
<dbReference type="EMBL" id="FOQO01000001">
    <property type="protein sequence ID" value="SFH88898.1"/>
    <property type="molecule type" value="Genomic_DNA"/>
</dbReference>
<dbReference type="PIRSF" id="PIRSF000193">
    <property type="entry name" value="Pyrrol-5-carb_rd"/>
    <property type="match status" value="1"/>
</dbReference>
<feature type="domain" description="Pyrroline-5-carboxylate reductase dimerisation" evidence="8">
    <location>
        <begin position="186"/>
        <end position="290"/>
    </location>
</feature>
<evidence type="ECO:0000256" key="6">
    <source>
        <dbReference type="PIRSR" id="PIRSR000193-1"/>
    </source>
</evidence>
<dbReference type="HAMAP" id="MF_01925">
    <property type="entry name" value="P5C_reductase"/>
    <property type="match status" value="1"/>
</dbReference>
<evidence type="ECO:0000259" key="8">
    <source>
        <dbReference type="Pfam" id="PF14748"/>
    </source>
</evidence>
<dbReference type="FunFam" id="1.10.3730.10:FF:000001">
    <property type="entry name" value="Pyrroline-5-carboxylate reductase"/>
    <property type="match status" value="1"/>
</dbReference>
<keyword evidence="10" id="KW-1185">Reference proteome</keyword>
<evidence type="ECO:0000256" key="1">
    <source>
        <dbReference type="ARBA" id="ARBA00005525"/>
    </source>
</evidence>
<dbReference type="Pfam" id="PF14748">
    <property type="entry name" value="P5CR_dimer"/>
    <property type="match status" value="1"/>
</dbReference>
<comment type="catalytic activity">
    <reaction evidence="4">
        <text>L-proline + NADP(+) = (S)-1-pyrroline-5-carboxylate + NADPH + 2 H(+)</text>
        <dbReference type="Rhea" id="RHEA:14109"/>
        <dbReference type="ChEBI" id="CHEBI:15378"/>
        <dbReference type="ChEBI" id="CHEBI:17388"/>
        <dbReference type="ChEBI" id="CHEBI:57783"/>
        <dbReference type="ChEBI" id="CHEBI:58349"/>
        <dbReference type="ChEBI" id="CHEBI:60039"/>
        <dbReference type="EC" id="1.5.1.2"/>
    </reaction>
</comment>
<evidence type="ECO:0000256" key="3">
    <source>
        <dbReference type="ARBA" id="ARBA00023002"/>
    </source>
</evidence>
<organism evidence="9 10">
    <name type="scientific">Parapedobacter indicus</name>
    <dbReference type="NCBI Taxonomy" id="1477437"/>
    <lineage>
        <taxon>Bacteria</taxon>
        <taxon>Pseudomonadati</taxon>
        <taxon>Bacteroidota</taxon>
        <taxon>Sphingobacteriia</taxon>
        <taxon>Sphingobacteriales</taxon>
        <taxon>Sphingobacteriaceae</taxon>
        <taxon>Parapedobacter</taxon>
    </lineage>
</organism>
<dbReference type="SUPFAM" id="SSF51735">
    <property type="entry name" value="NAD(P)-binding Rossmann-fold domains"/>
    <property type="match status" value="1"/>
</dbReference>
<dbReference type="GO" id="GO:0005737">
    <property type="term" value="C:cytoplasm"/>
    <property type="evidence" value="ECO:0007669"/>
    <property type="project" value="UniProtKB-SubCell"/>
</dbReference>
<dbReference type="Gene3D" id="1.10.3730.10">
    <property type="entry name" value="ProC C-terminal domain-like"/>
    <property type="match status" value="1"/>
</dbReference>
<dbReference type="GO" id="GO:0055129">
    <property type="term" value="P:L-proline biosynthetic process"/>
    <property type="evidence" value="ECO:0007669"/>
    <property type="project" value="UniProtKB-UniRule"/>
</dbReference>
<evidence type="ECO:0000313" key="10">
    <source>
        <dbReference type="Proteomes" id="UP000198670"/>
    </source>
</evidence>
<dbReference type="Pfam" id="PF03807">
    <property type="entry name" value="F420_oxidored"/>
    <property type="match status" value="1"/>
</dbReference>
<evidence type="ECO:0000259" key="7">
    <source>
        <dbReference type="Pfam" id="PF03807"/>
    </source>
</evidence>
<dbReference type="NCBIfam" id="TIGR00112">
    <property type="entry name" value="proC"/>
    <property type="match status" value="1"/>
</dbReference>
<keyword evidence="4" id="KW-0963">Cytoplasm</keyword>
<feature type="domain" description="Pyrroline-5-carboxylate reductase catalytic N-terminal" evidence="7">
    <location>
        <begin position="29"/>
        <end position="123"/>
    </location>
</feature>
<evidence type="ECO:0000256" key="2">
    <source>
        <dbReference type="ARBA" id="ARBA00022857"/>
    </source>
</evidence>
<evidence type="ECO:0000313" key="9">
    <source>
        <dbReference type="EMBL" id="SFH88898.1"/>
    </source>
</evidence>
<sequence>MAKIGTPARRLFYFNESYFLNQKEEQMNVLVIGGGNMGITYAEAIAKSNFLSSGSLMVFDKSEEKQAELRAGGFFSVHSGLGTCLPEADVVLIAVKPVHAPGLMDEMRPMVSAGQLFISIMAGVTIDTIKQRLGIDKVVRAMPNLPAQVGLGMTSFTASEQVSRLELATIEKLLDTTGRSLNLASESEIDASTGISGSGPAYIFYFMQALLDAALKMDFNKEDARLLVGQTFSGAVELFNSSDLSPDDWMAKVASKGGTTRAALDSMDGNNLNSLIQEAAYAAFRRAEELGKQTDGKEVAHA</sequence>
<evidence type="ECO:0000256" key="5">
    <source>
        <dbReference type="NCBIfam" id="TIGR00112"/>
    </source>
</evidence>
<dbReference type="UniPathway" id="UPA00098">
    <property type="reaction ID" value="UER00361"/>
</dbReference>
<dbReference type="STRING" id="1477437.SAMN05444682_101587"/>
<comment type="similarity">
    <text evidence="1 4">Belongs to the pyrroline-5-carboxylate reductase family.</text>
</comment>
<dbReference type="Proteomes" id="UP000198670">
    <property type="component" value="Unassembled WGS sequence"/>
</dbReference>
<dbReference type="PANTHER" id="PTHR11645">
    <property type="entry name" value="PYRROLINE-5-CARBOXYLATE REDUCTASE"/>
    <property type="match status" value="1"/>
</dbReference>
<dbReference type="InterPro" id="IPR000304">
    <property type="entry name" value="Pyrroline-COOH_reductase"/>
</dbReference>
<dbReference type="InterPro" id="IPR029036">
    <property type="entry name" value="P5CR_dimer"/>
</dbReference>
<keyword evidence="2 4" id="KW-0521">NADP</keyword>